<name>A0AAQ0ETV9_ENTAS</name>
<comment type="similarity">
    <text evidence="4">Belongs to the succinylarginine dihydrolase family.</text>
</comment>
<dbReference type="SUPFAM" id="SSF55909">
    <property type="entry name" value="Pentein"/>
    <property type="match status" value="1"/>
</dbReference>
<proteinExistence type="inferred from homology"/>
<evidence type="ECO:0000256" key="1">
    <source>
        <dbReference type="ARBA" id="ARBA00022503"/>
    </source>
</evidence>
<dbReference type="PANTHER" id="PTHR30420">
    <property type="entry name" value="N-SUCCINYLARGININE DIHYDROLASE"/>
    <property type="match status" value="1"/>
</dbReference>
<evidence type="ECO:0000256" key="2">
    <source>
        <dbReference type="ARBA" id="ARBA00022801"/>
    </source>
</evidence>
<dbReference type="Gene3D" id="3.75.10.20">
    <property type="entry name" value="Succinylarginine dihydrolase"/>
    <property type="match status" value="1"/>
</dbReference>
<evidence type="ECO:0000256" key="3">
    <source>
        <dbReference type="ARBA" id="ARBA00053781"/>
    </source>
</evidence>
<accession>A0AAQ0ETV9</accession>
<dbReference type="GO" id="GO:0009015">
    <property type="term" value="F:N-succinylarginine dihydrolase activity"/>
    <property type="evidence" value="ECO:0007669"/>
    <property type="project" value="UniProtKB-UniRule"/>
</dbReference>
<comment type="pathway">
    <text evidence="4">Amino-acid degradation; L-arginine degradation via AST pathway; L-glutamate and succinate from L-arginine: step 2/5.</text>
</comment>
<dbReference type="PANTHER" id="PTHR30420:SF2">
    <property type="entry name" value="N-SUCCINYLARGININE DIHYDROLASE"/>
    <property type="match status" value="1"/>
</dbReference>
<evidence type="ECO:0000313" key="7">
    <source>
        <dbReference type="Proteomes" id="UP000826990"/>
    </source>
</evidence>
<dbReference type="InterPro" id="IPR037031">
    <property type="entry name" value="AstB_sf"/>
</dbReference>
<gene>
    <name evidence="4 6" type="primary">astB</name>
    <name evidence="6" type="ORF">KZX48_09795</name>
</gene>
<comment type="catalytic activity">
    <reaction evidence="4">
        <text>N(2)-succinyl-L-arginine + 2 H2O + 2 H(+) = N(2)-succinyl-L-ornithine + 2 NH4(+) + CO2</text>
        <dbReference type="Rhea" id="RHEA:19533"/>
        <dbReference type="ChEBI" id="CHEBI:15377"/>
        <dbReference type="ChEBI" id="CHEBI:15378"/>
        <dbReference type="ChEBI" id="CHEBI:16526"/>
        <dbReference type="ChEBI" id="CHEBI:28938"/>
        <dbReference type="ChEBI" id="CHEBI:58241"/>
        <dbReference type="ChEBI" id="CHEBI:58514"/>
        <dbReference type="EC" id="3.5.3.23"/>
    </reaction>
</comment>
<dbReference type="NCBIfam" id="TIGR03241">
    <property type="entry name" value="arg_catab_astB"/>
    <property type="match status" value="1"/>
</dbReference>
<keyword evidence="1 4" id="KW-0056">Arginine metabolism</keyword>
<dbReference type="GO" id="GO:0019545">
    <property type="term" value="P:L-arginine catabolic process to succinate"/>
    <property type="evidence" value="ECO:0007669"/>
    <property type="project" value="UniProtKB-UniRule"/>
</dbReference>
<feature type="binding site" evidence="4">
    <location>
        <begin position="19"/>
        <end position="28"/>
    </location>
    <ligand>
        <name>substrate</name>
    </ligand>
</feature>
<evidence type="ECO:0000256" key="4">
    <source>
        <dbReference type="HAMAP-Rule" id="MF_01172"/>
    </source>
</evidence>
<protein>
    <recommendedName>
        <fullName evidence="4 5">N-succinylarginine dihydrolase</fullName>
        <ecNumber evidence="4 5">3.5.3.23</ecNumber>
    </recommendedName>
</protein>
<feature type="binding site" evidence="4">
    <location>
        <position position="110"/>
    </location>
    <ligand>
        <name>substrate</name>
    </ligand>
</feature>
<dbReference type="FunFam" id="3.75.10.20:FF:000001">
    <property type="entry name" value="N-succinylarginine dihydrolase"/>
    <property type="match status" value="1"/>
</dbReference>
<evidence type="ECO:0000256" key="5">
    <source>
        <dbReference type="NCBIfam" id="TIGR03241"/>
    </source>
</evidence>
<dbReference type="GO" id="GO:0019544">
    <property type="term" value="P:L-arginine catabolic process to L-glutamate"/>
    <property type="evidence" value="ECO:0007669"/>
    <property type="project" value="UniProtKB-UniRule"/>
</dbReference>
<feature type="active site" evidence="4">
    <location>
        <position position="248"/>
    </location>
</feature>
<organism evidence="6 7">
    <name type="scientific">Enterobacter asburiae</name>
    <dbReference type="NCBI Taxonomy" id="61645"/>
    <lineage>
        <taxon>Bacteria</taxon>
        <taxon>Pseudomonadati</taxon>
        <taxon>Pseudomonadota</taxon>
        <taxon>Gammaproteobacteria</taxon>
        <taxon>Enterobacterales</taxon>
        <taxon>Enterobacteriaceae</taxon>
        <taxon>Enterobacter</taxon>
        <taxon>Enterobacter cloacae complex</taxon>
    </lineage>
</organism>
<feature type="binding site" evidence="4">
    <location>
        <position position="359"/>
    </location>
    <ligand>
        <name>substrate</name>
    </ligand>
</feature>
<dbReference type="EMBL" id="CP080107">
    <property type="protein sequence ID" value="QYD28641.1"/>
    <property type="molecule type" value="Genomic_DNA"/>
</dbReference>
<feature type="binding site" evidence="4">
    <location>
        <begin position="137"/>
        <end position="138"/>
    </location>
    <ligand>
        <name>substrate</name>
    </ligand>
</feature>
<reference evidence="6" key="1">
    <citation type="submission" date="2021-07" db="EMBL/GenBank/DDBJ databases">
        <title>Characterization of Emerging Pathogens Carrying KPC-2 Gene in IncP-6 Plasmids Isolated from Urban Sewage in Argentina.</title>
        <authorList>
            <person name="Ghiglione B."/>
            <person name="Haim M.S."/>
            <person name="Dropa M."/>
        </authorList>
    </citation>
    <scope>NUCLEOTIDE SEQUENCE</scope>
    <source>
        <strain evidence="6">WW-19C</strain>
    </source>
</reference>
<dbReference type="RefSeq" id="WP_094935579.1">
    <property type="nucleotide sequence ID" value="NZ_AP019632.1"/>
</dbReference>
<feature type="binding site" evidence="4">
    <location>
        <position position="250"/>
    </location>
    <ligand>
        <name>substrate</name>
    </ligand>
</feature>
<feature type="active site" evidence="4">
    <location>
        <position position="174"/>
    </location>
</feature>
<dbReference type="Pfam" id="PF04996">
    <property type="entry name" value="AstB"/>
    <property type="match status" value="1"/>
</dbReference>
<dbReference type="AlphaFoldDB" id="A0AAQ0ETV9"/>
<feature type="active site" description="Nucleophile" evidence="4">
    <location>
        <position position="365"/>
    </location>
</feature>
<comment type="subunit">
    <text evidence="4">Homodimer.</text>
</comment>
<evidence type="ECO:0000313" key="6">
    <source>
        <dbReference type="EMBL" id="QYD28641.1"/>
    </source>
</evidence>
<dbReference type="InterPro" id="IPR007079">
    <property type="entry name" value="SuccinylArg_d-Hdrlase_AstB"/>
</dbReference>
<feature type="binding site" evidence="4">
    <location>
        <position position="212"/>
    </location>
    <ligand>
        <name>substrate</name>
    </ligand>
</feature>
<sequence>MKAREVNFDGLVGLTHHYAGLSFGNEASTKHRFQVSNPKLAAKQGLLKMKALADAGFPQAVIPPQERPNVAVLRQLGFSGTDEQVVEKAGTQTPHLLSAASSASSMWVANAATVAPSADTLDGKVHLTVANLNNKFHRATEAETTERVLRAIFNHDAHFEVHQALPQVAMFGDEGAANHNRLGGDYGDPGLQLFIYGREEGGHAAPTRYPARQTLAASQAVARLNQVNPSQVVFAQQNPHVIDQGVFHNDVIAVSNRQVLFCHEQAFAHQEKLLATLHERVRGFTPVQVPTEAVSVQDAVETYLFNSQLLSRDDGSMMLVLPQESRDHKGVWRYLTELVKADNPIDELRVFDLRESMANGGGPACLRLRVVLTQDEMQAVNPAVMMNDTLFTRLNDWVDRYYRDRLTQADLVDPQLLREGREALDALSTILQLGSVYPFQR</sequence>
<dbReference type="NCBIfam" id="NF009789">
    <property type="entry name" value="PRK13281.1"/>
    <property type="match status" value="1"/>
</dbReference>
<dbReference type="Proteomes" id="UP000826990">
    <property type="component" value="Chromosome"/>
</dbReference>
<dbReference type="HAMAP" id="MF_01172">
    <property type="entry name" value="AstB"/>
    <property type="match status" value="1"/>
</dbReference>
<keyword evidence="2 4" id="KW-0378">Hydrolase</keyword>
<comment type="function">
    <text evidence="3 4">Catalyzes the hydrolysis of N(2)-succinylarginine into N(2)-succinylornithine, ammonia and CO(2).</text>
</comment>
<dbReference type="EC" id="3.5.3.23" evidence="4 5"/>